<reference evidence="1" key="1">
    <citation type="journal article" date="2013" name="Genome Biol.">
        <title>Reference genomes and transcriptomes of Nicotiana sylvestris and Nicotiana tomentosiformis.</title>
        <authorList>
            <person name="Sierro N."/>
            <person name="Battey J.N."/>
            <person name="Ouadi S."/>
            <person name="Bovet L."/>
            <person name="Goepfert S."/>
            <person name="Bakaher N."/>
            <person name="Peitsch M.C."/>
            <person name="Ivanov N.V."/>
        </authorList>
    </citation>
    <scope>NUCLEOTIDE SEQUENCE [LARGE SCALE GENOMIC DNA]</scope>
</reference>
<dbReference type="Gene3D" id="3.30.420.10">
    <property type="entry name" value="Ribonuclease H-like superfamily/Ribonuclease H"/>
    <property type="match status" value="2"/>
</dbReference>
<dbReference type="InterPro" id="IPR036397">
    <property type="entry name" value="RNaseH_sf"/>
</dbReference>
<dbReference type="PANTHER" id="PTHR47266">
    <property type="entry name" value="ENDONUCLEASE-RELATED"/>
    <property type="match status" value="1"/>
</dbReference>
<evidence type="ECO:0000313" key="2">
    <source>
        <dbReference type="RefSeq" id="XP_009788355.1"/>
    </source>
</evidence>
<dbReference type="SUPFAM" id="SSF53098">
    <property type="entry name" value="Ribonuclease H-like"/>
    <property type="match status" value="1"/>
</dbReference>
<evidence type="ECO:0000313" key="1">
    <source>
        <dbReference type="Proteomes" id="UP000189701"/>
    </source>
</evidence>
<keyword evidence="1" id="KW-1185">Reference proteome</keyword>
<reference evidence="2" key="2">
    <citation type="submission" date="2025-08" db="UniProtKB">
        <authorList>
            <consortium name="RefSeq"/>
        </authorList>
    </citation>
    <scope>IDENTIFICATION</scope>
    <source>
        <tissue evidence="2">Leaf</tissue>
    </source>
</reference>
<organism evidence="1 2">
    <name type="scientific">Nicotiana sylvestris</name>
    <name type="common">Wood tobacco</name>
    <name type="synonym">South American tobacco</name>
    <dbReference type="NCBI Taxonomy" id="4096"/>
    <lineage>
        <taxon>Eukaryota</taxon>
        <taxon>Viridiplantae</taxon>
        <taxon>Streptophyta</taxon>
        <taxon>Embryophyta</taxon>
        <taxon>Tracheophyta</taxon>
        <taxon>Spermatophyta</taxon>
        <taxon>Magnoliopsida</taxon>
        <taxon>eudicotyledons</taxon>
        <taxon>Gunneridae</taxon>
        <taxon>Pentapetalae</taxon>
        <taxon>asterids</taxon>
        <taxon>lamiids</taxon>
        <taxon>Solanales</taxon>
        <taxon>Solanaceae</taxon>
        <taxon>Nicotianoideae</taxon>
        <taxon>Nicotianeae</taxon>
        <taxon>Nicotiana</taxon>
    </lineage>
</organism>
<dbReference type="STRING" id="4096.A0A1U7XPE6"/>
<name>A0A1U7XPE6_NICSY</name>
<proteinExistence type="predicted"/>
<dbReference type="Proteomes" id="UP000189701">
    <property type="component" value="Unplaced"/>
</dbReference>
<accession>A0A1U7XPE6</accession>
<protein>
    <submittedName>
        <fullName evidence="2">Uncharacterized protein LOC104236173</fullName>
    </submittedName>
</protein>
<dbReference type="InterPro" id="IPR012337">
    <property type="entry name" value="RNaseH-like_sf"/>
</dbReference>
<sequence>MKSLSINVPLVEALEQMPGYAKFIKDLAFPSTGKAFVDVEAGELTFRVGDEKVIFHVCKSMRQPNSTEVCSFVDLVMEVIVDDTSAMINVEDTLEAVLFNHDVAVDEDAGELVKRCDECQRAGGISKKDEVFLTTILEVDIFDVWGIDFMGPFVSSCGNTYILLAVDYVSKWVEAMAFPNNKARSVVAFLKKNIFIRFGTPRASRQVEVSNREIKNILSKTVNANRTDWSRKLDDALWAYRIAYKTPIRMSLHQLVFGKACHLLVELEHKAIWALKRVNGHRVKYYLGKFDDNHVVALINFK</sequence>
<dbReference type="InterPro" id="IPR052160">
    <property type="entry name" value="Gypsy_RT_Integrase-like"/>
</dbReference>
<dbReference type="GO" id="GO:0003676">
    <property type="term" value="F:nucleic acid binding"/>
    <property type="evidence" value="ECO:0007669"/>
    <property type="project" value="InterPro"/>
</dbReference>
<dbReference type="eggNOG" id="KOG0017">
    <property type="taxonomic scope" value="Eukaryota"/>
</dbReference>
<dbReference type="AlphaFoldDB" id="A0A1U7XPE6"/>
<gene>
    <name evidence="2" type="primary">LOC104236173</name>
</gene>
<dbReference type="RefSeq" id="XP_009788355.1">
    <property type="nucleotide sequence ID" value="XM_009790053.1"/>
</dbReference>